<gene>
    <name evidence="2" type="ORF">BN2614_LOCUS1</name>
</gene>
<proteinExistence type="predicted"/>
<keyword evidence="3" id="KW-1185">Reference proteome</keyword>
<evidence type="ECO:0000256" key="1">
    <source>
        <dbReference type="SAM" id="Coils"/>
    </source>
</evidence>
<evidence type="ECO:0000313" key="2">
    <source>
        <dbReference type="EMBL" id="VCW84210.1"/>
    </source>
</evidence>
<feature type="coiled-coil region" evidence="1">
    <location>
        <begin position="36"/>
        <end position="81"/>
    </location>
</feature>
<reference evidence="2 3" key="1">
    <citation type="submission" date="2018-10" db="EMBL/GenBank/DDBJ databases">
        <authorList>
            <person name="Ekblom R."/>
            <person name="Jareborg N."/>
        </authorList>
    </citation>
    <scope>NUCLEOTIDE SEQUENCE [LARGE SCALE GENOMIC DNA]</scope>
    <source>
        <tissue evidence="2">Muscle</tissue>
    </source>
</reference>
<evidence type="ECO:0000313" key="3">
    <source>
        <dbReference type="Proteomes" id="UP000269945"/>
    </source>
</evidence>
<dbReference type="AlphaFoldDB" id="A0A9X9LS37"/>
<dbReference type="EMBL" id="CYRY02013679">
    <property type="protein sequence ID" value="VCW84210.1"/>
    <property type="molecule type" value="Genomic_DNA"/>
</dbReference>
<protein>
    <submittedName>
        <fullName evidence="2">Uncharacterized protein</fullName>
    </submittedName>
</protein>
<name>A0A9X9LS37_GULGU</name>
<organism evidence="2 3">
    <name type="scientific">Gulo gulo</name>
    <name type="common">Wolverine</name>
    <name type="synonym">Gluton</name>
    <dbReference type="NCBI Taxonomy" id="48420"/>
    <lineage>
        <taxon>Eukaryota</taxon>
        <taxon>Metazoa</taxon>
        <taxon>Chordata</taxon>
        <taxon>Craniata</taxon>
        <taxon>Vertebrata</taxon>
        <taxon>Euteleostomi</taxon>
        <taxon>Mammalia</taxon>
        <taxon>Eutheria</taxon>
        <taxon>Laurasiatheria</taxon>
        <taxon>Carnivora</taxon>
        <taxon>Caniformia</taxon>
        <taxon>Musteloidea</taxon>
        <taxon>Mustelidae</taxon>
        <taxon>Guloninae</taxon>
        <taxon>Gulo</taxon>
    </lineage>
</organism>
<accession>A0A9X9LS37</accession>
<keyword evidence="1" id="KW-0175">Coiled coil</keyword>
<dbReference type="Proteomes" id="UP000269945">
    <property type="component" value="Unassembled WGS sequence"/>
</dbReference>
<comment type="caution">
    <text evidence="2">The sequence shown here is derived from an EMBL/GenBank/DDBJ whole genome shotgun (WGS) entry which is preliminary data.</text>
</comment>
<feature type="non-terminal residue" evidence="2">
    <location>
        <position position="94"/>
    </location>
</feature>
<sequence length="94" mass="11150">SLSNYHGDDHGGFQENKIHLQQHISLEFLKLHQFLHSKEKNILNELREEGKALNEEMELNMNQLQEQCLLAKEMLMSIQARMEQQNPFEFLKDV</sequence>